<dbReference type="GO" id="GO:0016757">
    <property type="term" value="F:glycosyltransferase activity"/>
    <property type="evidence" value="ECO:0007669"/>
    <property type="project" value="InterPro"/>
</dbReference>
<dbReference type="SUPFAM" id="SSF53756">
    <property type="entry name" value="UDP-Glycosyltransferase/glycogen phosphorylase"/>
    <property type="match status" value="1"/>
</dbReference>
<dbReference type="AlphaFoldDB" id="A0A3A4RH56"/>
<feature type="domain" description="Glycosyl transferase family 1" evidence="1">
    <location>
        <begin position="161"/>
        <end position="337"/>
    </location>
</feature>
<sequence length="521" mass="59797">MLKQIRIAFISPIFDMGGIQRTFLSIAEGLREKGYEFHMINTFMDSFQQRFRQCGKCVYIHENLRLLEYLRENKIDIVQTNGFARGNYIAYTAGVPRIVERLSGMNSAFRFEKTPVDCIISSTNKVFEKAVQGYPHKYIKLIQNGIDLNAFSPETDRHGTRTELGLNENDIAIGYCGRIAPEKCIDKLINVCAKIIETNKNVKLLLLGTPYNGYTDLLQDLITRLQIEKHVLFIPPTEHPADVMRTFDIGVIASGKHTTAQGEIKVTKEGLSNAVMEKMAFALPIVATDSGELSSLVQDGYNGFIVDTEDMDSFYDRLMRLINDNQLRREMGRNGRKIIEEKFSLQSMIDKYDTLYRYVASDEFRQKYPNARQGMRNHYLGTRYEHHGGSKPKNVLIFRSGSKPLTDRVMKFAQNHFERTGISMLCHEKSLPGITGYTSLKNTFVYDRSDTFDLAKMNGMVEQINQVNWDSLIFMFNDFMAKDENQNVVDIIEAIHAKEKILYTNGDLTFLWPQKQAMHFS</sequence>
<keyword evidence="2" id="KW-0808">Transferase</keyword>
<organism evidence="2 3">
    <name type="scientific">Candidatus Auribacter fodinae</name>
    <dbReference type="NCBI Taxonomy" id="2093366"/>
    <lineage>
        <taxon>Bacteria</taxon>
        <taxon>Pseudomonadati</taxon>
        <taxon>Candidatus Auribacterota</taxon>
        <taxon>Candidatus Auribacteria</taxon>
        <taxon>Candidatus Auribacterales</taxon>
        <taxon>Candidatus Auribacteraceae</taxon>
        <taxon>Candidatus Auribacter</taxon>
    </lineage>
</organism>
<dbReference type="InterPro" id="IPR001296">
    <property type="entry name" value="Glyco_trans_1"/>
</dbReference>
<dbReference type="EMBL" id="QZJZ01000005">
    <property type="protein sequence ID" value="RJP62043.1"/>
    <property type="molecule type" value="Genomic_DNA"/>
</dbReference>
<reference evidence="2 3" key="1">
    <citation type="journal article" date="2017" name="ISME J.">
        <title>Energy and carbon metabolisms in a deep terrestrial subsurface fluid microbial community.</title>
        <authorList>
            <person name="Momper L."/>
            <person name="Jungbluth S.P."/>
            <person name="Lee M.D."/>
            <person name="Amend J.P."/>
        </authorList>
    </citation>
    <scope>NUCLEOTIDE SEQUENCE [LARGE SCALE GENOMIC DNA]</scope>
    <source>
        <strain evidence="2">SURF_26</strain>
    </source>
</reference>
<name>A0A3A4RH56_9BACT</name>
<protein>
    <submittedName>
        <fullName evidence="2">Glycosyltransferase family 1 protein</fullName>
    </submittedName>
</protein>
<evidence type="ECO:0000313" key="2">
    <source>
        <dbReference type="EMBL" id="RJP62043.1"/>
    </source>
</evidence>
<comment type="caution">
    <text evidence="2">The sequence shown here is derived from an EMBL/GenBank/DDBJ whole genome shotgun (WGS) entry which is preliminary data.</text>
</comment>
<evidence type="ECO:0000313" key="3">
    <source>
        <dbReference type="Proteomes" id="UP000266426"/>
    </source>
</evidence>
<gene>
    <name evidence="2" type="ORF">C4541_00475</name>
</gene>
<dbReference type="PANTHER" id="PTHR12526">
    <property type="entry name" value="GLYCOSYLTRANSFERASE"/>
    <property type="match status" value="1"/>
</dbReference>
<dbReference type="Gene3D" id="3.40.50.2000">
    <property type="entry name" value="Glycogen Phosphorylase B"/>
    <property type="match status" value="2"/>
</dbReference>
<accession>A0A3A4RH56</accession>
<dbReference type="CDD" id="cd03801">
    <property type="entry name" value="GT4_PimA-like"/>
    <property type="match status" value="1"/>
</dbReference>
<evidence type="ECO:0000259" key="1">
    <source>
        <dbReference type="Pfam" id="PF00534"/>
    </source>
</evidence>
<dbReference type="Pfam" id="PF00534">
    <property type="entry name" value="Glycos_transf_1"/>
    <property type="match status" value="1"/>
</dbReference>
<dbReference type="Proteomes" id="UP000266426">
    <property type="component" value="Unassembled WGS sequence"/>
</dbReference>
<proteinExistence type="predicted"/>
<dbReference type="PANTHER" id="PTHR12526:SF630">
    <property type="entry name" value="GLYCOSYLTRANSFERASE"/>
    <property type="match status" value="1"/>
</dbReference>